<dbReference type="Proteomes" id="UP000193355">
    <property type="component" value="Unassembled WGS sequence"/>
</dbReference>
<evidence type="ECO:0000313" key="12">
    <source>
        <dbReference type="EMBL" id="SMG48343.1"/>
    </source>
</evidence>
<feature type="binding site" evidence="9">
    <location>
        <begin position="184"/>
        <end position="185"/>
    </location>
    <ligand>
        <name>alpha-D-glucose 1-phosphate</name>
        <dbReference type="ChEBI" id="CHEBI:58601"/>
    </ligand>
</feature>
<dbReference type="CDD" id="cd04651">
    <property type="entry name" value="LbH_G1P_AT_C"/>
    <property type="match status" value="1"/>
</dbReference>
<dbReference type="AlphaFoldDB" id="A0A1X7L4N3"/>
<evidence type="ECO:0000256" key="4">
    <source>
        <dbReference type="ARBA" id="ARBA00022695"/>
    </source>
</evidence>
<dbReference type="STRING" id="561720.SAMN06275492_1453"/>
<dbReference type="InterPro" id="IPR005835">
    <property type="entry name" value="NTP_transferase_dom"/>
</dbReference>
<keyword evidence="2 9" id="KW-0321">Glycogen metabolism</keyword>
<reference evidence="13" key="1">
    <citation type="submission" date="2017-04" db="EMBL/GenBank/DDBJ databases">
        <authorList>
            <person name="Varghese N."/>
            <person name="Submissions S."/>
        </authorList>
    </citation>
    <scope>NUCLEOTIDE SEQUENCE [LARGE SCALE GENOMIC DNA]</scope>
    <source>
        <strain evidence="13">USBA 82</strain>
    </source>
</reference>
<feature type="site" description="Could play a key role in the communication between the regulatory and the substrate sites" evidence="9">
    <location>
        <position position="63"/>
    </location>
</feature>
<feature type="binding site" evidence="9">
    <location>
        <position position="202"/>
    </location>
    <ligand>
        <name>alpha-D-glucose 1-phosphate</name>
        <dbReference type="ChEBI" id="CHEBI:58601"/>
    </ligand>
</feature>
<keyword evidence="6 9" id="KW-0067">ATP-binding</keyword>
<dbReference type="Pfam" id="PF24894">
    <property type="entry name" value="Hexapep_GlmU"/>
    <property type="match status" value="1"/>
</dbReference>
<evidence type="ECO:0000256" key="2">
    <source>
        <dbReference type="ARBA" id="ARBA00022600"/>
    </source>
</evidence>
<feature type="site" description="Could play a key role in the communication between the regulatory and the substrate sites" evidence="9">
    <location>
        <position position="103"/>
    </location>
</feature>
<protein>
    <recommendedName>
        <fullName evidence="9">Glucose-1-phosphate adenylyltransferase</fullName>
        <ecNumber evidence="9">2.7.7.27</ecNumber>
    </recommendedName>
    <alternativeName>
        <fullName evidence="9">ADP-glucose pyrophosphorylase</fullName>
        <shortName evidence="9">ADPGlc PPase</shortName>
    </alternativeName>
    <alternativeName>
        <fullName evidence="9">ADP-glucose synthase</fullName>
    </alternativeName>
</protein>
<keyword evidence="5 9" id="KW-0547">Nucleotide-binding</keyword>
<accession>A0A1X7L4N3</accession>
<keyword evidence="7 9" id="KW-0320">Glycogen biosynthesis</keyword>
<evidence type="ECO:0000259" key="11">
    <source>
        <dbReference type="Pfam" id="PF24894"/>
    </source>
</evidence>
<comment type="similarity">
    <text evidence="1 9">Belongs to the bacterial/plant glucose-1-phosphate adenylyltransferase family.</text>
</comment>
<feature type="domain" description="Glucose-1-phosphate adenylyltransferase/Bifunctional protein GlmU-like C-terminal hexapeptide" evidence="11">
    <location>
        <begin position="314"/>
        <end position="412"/>
    </location>
</feature>
<dbReference type="EMBL" id="FXBB01000045">
    <property type="protein sequence ID" value="SMG48343.1"/>
    <property type="molecule type" value="Genomic_DNA"/>
</dbReference>
<dbReference type="NCBIfam" id="TIGR02091">
    <property type="entry name" value="glgC"/>
    <property type="match status" value="1"/>
</dbReference>
<comment type="pathway">
    <text evidence="9">Glycan biosynthesis; glycogen biosynthesis.</text>
</comment>
<gene>
    <name evidence="9" type="primary">glgC</name>
    <name evidence="12" type="ORF">SAMN06275492_1453</name>
</gene>
<evidence type="ECO:0000256" key="9">
    <source>
        <dbReference type="HAMAP-Rule" id="MF_00624"/>
    </source>
</evidence>
<evidence type="ECO:0000259" key="10">
    <source>
        <dbReference type="Pfam" id="PF00483"/>
    </source>
</evidence>
<comment type="function">
    <text evidence="9">Involved in the biosynthesis of ADP-glucose, a building block required for the elongation reactions to produce glycogen. Catalyzes the reaction between ATP and alpha-D-glucose 1-phosphate (G1P) to produce pyrophosphate and ADP-Glc.</text>
</comment>
<dbReference type="PROSITE" id="PS00809">
    <property type="entry name" value="ADP_GLC_PYROPHOSPH_2"/>
    <property type="match status" value="1"/>
</dbReference>
<feature type="binding site" evidence="9">
    <location>
        <position position="169"/>
    </location>
    <ligand>
        <name>alpha-D-glucose 1-phosphate</name>
        <dbReference type="ChEBI" id="CHEBI:58601"/>
    </ligand>
</feature>
<dbReference type="UniPathway" id="UPA00164"/>
<name>A0A1X7L4N3_9BACT</name>
<dbReference type="OrthoDB" id="9801810at2"/>
<evidence type="ECO:0000256" key="8">
    <source>
        <dbReference type="ARBA" id="ARBA00023277"/>
    </source>
</evidence>
<dbReference type="CDD" id="cd02508">
    <property type="entry name" value="ADP_Glucose_PP"/>
    <property type="match status" value="1"/>
</dbReference>
<comment type="subunit">
    <text evidence="9">Homotetramer.</text>
</comment>
<dbReference type="Gene3D" id="3.90.550.10">
    <property type="entry name" value="Spore Coat Polysaccharide Biosynthesis Protein SpsA, Chain A"/>
    <property type="match status" value="1"/>
</dbReference>
<dbReference type="GO" id="GO:0005524">
    <property type="term" value="F:ATP binding"/>
    <property type="evidence" value="ECO:0007669"/>
    <property type="project" value="UniProtKB-KW"/>
</dbReference>
<comment type="caution">
    <text evidence="9">Lacks conserved residue(s) required for the propagation of feature annotation.</text>
</comment>
<dbReference type="InterPro" id="IPR029044">
    <property type="entry name" value="Nucleotide-diphossugar_trans"/>
</dbReference>
<dbReference type="InterPro" id="IPR056818">
    <property type="entry name" value="GlmU/GlgC-like_hexapep"/>
</dbReference>
<dbReference type="InterPro" id="IPR005836">
    <property type="entry name" value="ADP_Glu_pyroP_CS"/>
</dbReference>
<dbReference type="InterPro" id="IPR023049">
    <property type="entry name" value="GlgC_bac"/>
</dbReference>
<keyword evidence="4 9" id="KW-0548">Nucleotidyltransferase</keyword>
<dbReference type="RefSeq" id="WP_085545563.1">
    <property type="nucleotide sequence ID" value="NZ_FXBB01000045.1"/>
</dbReference>
<feature type="domain" description="Nucleotidyl transferase" evidence="10">
    <location>
        <begin position="11"/>
        <end position="287"/>
    </location>
</feature>
<dbReference type="Pfam" id="PF00483">
    <property type="entry name" value="NTP_transferase"/>
    <property type="match status" value="1"/>
</dbReference>
<dbReference type="Gene3D" id="2.160.10.10">
    <property type="entry name" value="Hexapeptide repeat proteins"/>
    <property type="match status" value="1"/>
</dbReference>
<dbReference type="SUPFAM" id="SSF51161">
    <property type="entry name" value="Trimeric LpxA-like enzymes"/>
    <property type="match status" value="1"/>
</dbReference>
<keyword evidence="3 9" id="KW-0808">Transferase</keyword>
<evidence type="ECO:0000256" key="3">
    <source>
        <dbReference type="ARBA" id="ARBA00022679"/>
    </source>
</evidence>
<dbReference type="GO" id="GO:0008878">
    <property type="term" value="F:glucose-1-phosphate adenylyltransferase activity"/>
    <property type="evidence" value="ECO:0007669"/>
    <property type="project" value="UniProtKB-UniRule"/>
</dbReference>
<dbReference type="InterPro" id="IPR011004">
    <property type="entry name" value="Trimer_LpxA-like_sf"/>
</dbReference>
<evidence type="ECO:0000256" key="5">
    <source>
        <dbReference type="ARBA" id="ARBA00022741"/>
    </source>
</evidence>
<keyword evidence="13" id="KW-1185">Reference proteome</keyword>
<evidence type="ECO:0000256" key="6">
    <source>
        <dbReference type="ARBA" id="ARBA00022840"/>
    </source>
</evidence>
<dbReference type="GO" id="GO:0005978">
    <property type="term" value="P:glycogen biosynthetic process"/>
    <property type="evidence" value="ECO:0007669"/>
    <property type="project" value="UniProtKB-UniRule"/>
</dbReference>
<evidence type="ECO:0000256" key="1">
    <source>
        <dbReference type="ARBA" id="ARBA00010443"/>
    </source>
</evidence>
<proteinExistence type="inferred from homology"/>
<keyword evidence="8 9" id="KW-0119">Carbohydrate metabolism</keyword>
<dbReference type="PANTHER" id="PTHR43523:SF2">
    <property type="entry name" value="GLUCOSE-1-PHOSPHATE ADENYLYLTRANSFERASE"/>
    <property type="match status" value="1"/>
</dbReference>
<evidence type="ECO:0000256" key="7">
    <source>
        <dbReference type="ARBA" id="ARBA00023056"/>
    </source>
</evidence>
<organism evidence="12 13">
    <name type="scientific">Dethiosulfovibrio salsuginis</name>
    <dbReference type="NCBI Taxonomy" id="561720"/>
    <lineage>
        <taxon>Bacteria</taxon>
        <taxon>Thermotogati</taxon>
        <taxon>Synergistota</taxon>
        <taxon>Synergistia</taxon>
        <taxon>Synergistales</taxon>
        <taxon>Dethiosulfovibrionaceae</taxon>
        <taxon>Dethiosulfovibrio</taxon>
    </lineage>
</organism>
<dbReference type="SUPFAM" id="SSF53448">
    <property type="entry name" value="Nucleotide-diphospho-sugar transferases"/>
    <property type="match status" value="1"/>
</dbReference>
<dbReference type="NCBIfam" id="NF002023">
    <property type="entry name" value="PRK00844.1"/>
    <property type="match status" value="1"/>
</dbReference>
<dbReference type="PROSITE" id="PS00810">
    <property type="entry name" value="ADP_GLC_PYROPHOSPH_3"/>
    <property type="match status" value="1"/>
</dbReference>
<evidence type="ECO:0000313" key="13">
    <source>
        <dbReference type="Proteomes" id="UP000193355"/>
    </source>
</evidence>
<dbReference type="InterPro" id="IPR011831">
    <property type="entry name" value="ADP-Glc_PPase"/>
</dbReference>
<dbReference type="PANTHER" id="PTHR43523">
    <property type="entry name" value="GLUCOSE-1-PHOSPHATE ADENYLYLTRANSFERASE-RELATED"/>
    <property type="match status" value="1"/>
</dbReference>
<dbReference type="HAMAP" id="MF_00624">
    <property type="entry name" value="GlgC"/>
    <property type="match status" value="1"/>
</dbReference>
<sequence length="436" mass="49046">MIRGQYGRVLGMVLAGGKGERLMPLTQYRAKPAVHFAAKYRIVDFALSNLVNSGIFAIYVLVQFKSQSLNEHIERAWQFGGALRGRDYFATIVPAQMWRGERWFEGTADAVYQNMHLVSLYNADRICIFAADHVYKMDVEQMLEYHVDRRADVTVAANVVPTSEASQFGCIQVDERGKIIAFVEKPSNPPEIPGKPGWSYVSMGNYVFERETLEGALLEDASMQQTSHDFGRDIIPRLVNHSRVFAYDFSTNVLPRHGLSPWLEDKPYWRDVGTIQAYWKAHMDLLQTNSDMTLYNPDWPIRTVSFADPPAYSFPSEGHISQVSSTLTAEGSQVLGAKVEKSILSRNCVILPGSEIEECIIGQGVVVGKNCRLRRVIIDSHNNIPNGTVLGFDPEEDGKHYSVDPSSGIVTVSIPQMQIRKRPDEMVDRGSWMDFS</sequence>
<comment type="catalytic activity">
    <reaction evidence="9">
        <text>alpha-D-glucose 1-phosphate + ATP + H(+) = ADP-alpha-D-glucose + diphosphate</text>
        <dbReference type="Rhea" id="RHEA:12120"/>
        <dbReference type="ChEBI" id="CHEBI:15378"/>
        <dbReference type="ChEBI" id="CHEBI:30616"/>
        <dbReference type="ChEBI" id="CHEBI:33019"/>
        <dbReference type="ChEBI" id="CHEBI:57498"/>
        <dbReference type="ChEBI" id="CHEBI:58601"/>
        <dbReference type="EC" id="2.7.7.27"/>
    </reaction>
</comment>
<dbReference type="EC" id="2.7.7.27" evidence="9"/>